<dbReference type="InterPro" id="IPR022689">
    <property type="entry name" value="Iron_dep_repressor"/>
</dbReference>
<keyword evidence="4" id="KW-0175">Coiled coil</keyword>
<dbReference type="SUPFAM" id="SSF46785">
    <property type="entry name" value="Winged helix' DNA-binding domain"/>
    <property type="match status" value="1"/>
</dbReference>
<dbReference type="InterPro" id="IPR036390">
    <property type="entry name" value="WH_DNA-bd_sf"/>
</dbReference>
<evidence type="ECO:0000256" key="1">
    <source>
        <dbReference type="ARBA" id="ARBA00023015"/>
    </source>
</evidence>
<dbReference type="InterPro" id="IPR036388">
    <property type="entry name" value="WH-like_DNA-bd_sf"/>
</dbReference>
<dbReference type="PROSITE" id="PS50995">
    <property type="entry name" value="HTH_MARR_2"/>
    <property type="match status" value="1"/>
</dbReference>
<dbReference type="Proteomes" id="UP000324781">
    <property type="component" value="Unassembled WGS sequence"/>
</dbReference>
<sequence>MKEMDKMSPDNNREIILQLICFAIKHRKIMQHYLDKTGVYQAQHRLLIEVFQNPSASQNDLARSMEVSPATIAVALKKLEKGGYIHREMDEGDNRFNKITLTEKGNRVVEQSRKIFETTNQKVFEGFTEDEKSVLLTLLQKLNHNLTKMEDEIKTEKRKDSKL</sequence>
<dbReference type="PRINTS" id="PR00598">
    <property type="entry name" value="HTHMARR"/>
</dbReference>
<dbReference type="AlphaFoldDB" id="A0A1M6J0M0"/>
<accession>A0A1M6J0M0</accession>
<evidence type="ECO:0000256" key="3">
    <source>
        <dbReference type="ARBA" id="ARBA00023163"/>
    </source>
</evidence>
<dbReference type="SMART" id="SM00347">
    <property type="entry name" value="HTH_MARR"/>
    <property type="match status" value="1"/>
</dbReference>
<evidence type="ECO:0000313" key="6">
    <source>
        <dbReference type="EMBL" id="SHJ40210.1"/>
    </source>
</evidence>
<evidence type="ECO:0000313" key="7">
    <source>
        <dbReference type="Proteomes" id="UP000324781"/>
    </source>
</evidence>
<dbReference type="GO" id="GO:0003677">
    <property type="term" value="F:DNA binding"/>
    <property type="evidence" value="ECO:0007669"/>
    <property type="project" value="UniProtKB-KW"/>
</dbReference>
<keyword evidence="7" id="KW-1185">Reference proteome</keyword>
<keyword evidence="2 6" id="KW-0238">DNA-binding</keyword>
<dbReference type="EMBL" id="FQZP01000050">
    <property type="protein sequence ID" value="SHJ40210.1"/>
    <property type="molecule type" value="Genomic_DNA"/>
</dbReference>
<protein>
    <submittedName>
        <fullName evidence="6">DNA-binding transcriptional regulator, MarR family</fullName>
    </submittedName>
</protein>
<dbReference type="PANTHER" id="PTHR42756:SF1">
    <property type="entry name" value="TRANSCRIPTIONAL REPRESSOR OF EMRAB OPERON"/>
    <property type="match status" value="1"/>
</dbReference>
<proteinExistence type="predicted"/>
<dbReference type="InterPro" id="IPR000835">
    <property type="entry name" value="HTH_MarR-typ"/>
</dbReference>
<dbReference type="GO" id="GO:0046914">
    <property type="term" value="F:transition metal ion binding"/>
    <property type="evidence" value="ECO:0007669"/>
    <property type="project" value="InterPro"/>
</dbReference>
<keyword evidence="1" id="KW-0805">Transcription regulation</keyword>
<dbReference type="Pfam" id="PF01047">
    <property type="entry name" value="MarR"/>
    <property type="match status" value="1"/>
</dbReference>
<name>A0A1M6J0M0_9FIRM</name>
<feature type="coiled-coil region" evidence="4">
    <location>
        <begin position="132"/>
        <end position="159"/>
    </location>
</feature>
<evidence type="ECO:0000259" key="5">
    <source>
        <dbReference type="PROSITE" id="PS50995"/>
    </source>
</evidence>
<organism evidence="6 7">
    <name type="scientific">Thermoclostridium caenicola</name>
    <dbReference type="NCBI Taxonomy" id="659425"/>
    <lineage>
        <taxon>Bacteria</taxon>
        <taxon>Bacillati</taxon>
        <taxon>Bacillota</taxon>
        <taxon>Clostridia</taxon>
        <taxon>Eubacteriales</taxon>
        <taxon>Oscillospiraceae</taxon>
        <taxon>Thermoclostridium</taxon>
    </lineage>
</organism>
<keyword evidence="3" id="KW-0804">Transcription</keyword>
<dbReference type="SMART" id="SM00529">
    <property type="entry name" value="HTH_DTXR"/>
    <property type="match status" value="1"/>
</dbReference>
<dbReference type="PANTHER" id="PTHR42756">
    <property type="entry name" value="TRANSCRIPTIONAL REGULATOR, MARR"/>
    <property type="match status" value="1"/>
</dbReference>
<feature type="domain" description="HTH marR-type" evidence="5">
    <location>
        <begin position="12"/>
        <end position="144"/>
    </location>
</feature>
<dbReference type="GO" id="GO:0003700">
    <property type="term" value="F:DNA-binding transcription factor activity"/>
    <property type="evidence" value="ECO:0007669"/>
    <property type="project" value="InterPro"/>
</dbReference>
<dbReference type="Gene3D" id="1.10.10.10">
    <property type="entry name" value="Winged helix-like DNA-binding domain superfamily/Winged helix DNA-binding domain"/>
    <property type="match status" value="1"/>
</dbReference>
<gene>
    <name evidence="6" type="ORF">SAMN05444373_10503</name>
</gene>
<reference evidence="6 7" key="1">
    <citation type="submission" date="2016-11" db="EMBL/GenBank/DDBJ databases">
        <authorList>
            <person name="Varghese N."/>
            <person name="Submissions S."/>
        </authorList>
    </citation>
    <scope>NUCLEOTIDE SEQUENCE [LARGE SCALE GENOMIC DNA]</scope>
    <source>
        <strain evidence="6 7">DSM 19027</strain>
    </source>
</reference>
<evidence type="ECO:0000256" key="4">
    <source>
        <dbReference type="SAM" id="Coils"/>
    </source>
</evidence>
<evidence type="ECO:0000256" key="2">
    <source>
        <dbReference type="ARBA" id="ARBA00023125"/>
    </source>
</evidence>
<dbReference type="RefSeq" id="WP_243133273.1">
    <property type="nucleotide sequence ID" value="NZ_FQZP01000050.1"/>
</dbReference>